<dbReference type="RefSeq" id="WP_069958388.1">
    <property type="nucleotide sequence ID" value="NZ_MCGG01000036.1"/>
</dbReference>
<dbReference type="Gene3D" id="1.20.120.520">
    <property type="entry name" value="nmb1532 protein domain like"/>
    <property type="match status" value="1"/>
</dbReference>
<keyword evidence="3" id="KW-1185">Reference proteome</keyword>
<accession>A0A1E5Q668</accession>
<dbReference type="GO" id="GO:0005886">
    <property type="term" value="C:plasma membrane"/>
    <property type="evidence" value="ECO:0007669"/>
    <property type="project" value="TreeGrafter"/>
</dbReference>
<gene>
    <name evidence="2" type="ORF">BEN30_12345</name>
</gene>
<reference evidence="3" key="1">
    <citation type="submission" date="2016-07" db="EMBL/GenBank/DDBJ databases">
        <authorList>
            <person name="Florea S."/>
            <person name="Webb J.S."/>
            <person name="Jaromczyk J."/>
            <person name="Schardl C.L."/>
        </authorList>
    </citation>
    <scope>NUCLEOTIDE SEQUENCE [LARGE SCALE GENOMIC DNA]</scope>
    <source>
        <strain evidence="3">MV-1</strain>
    </source>
</reference>
<feature type="domain" description="Hemerythrin-like" evidence="1">
    <location>
        <begin position="9"/>
        <end position="147"/>
    </location>
</feature>
<sequence length="167" mass="18909">MEYSLDICKTLHSDHMATVRMLEDLEEALSKIGRNTAPNELSPELTNLLNGLVSIMQTEISSHFRFEEENLFVRLEQMGDMPMLSILRSEHDTIRPLAEKLTEVIEALLAGGITSEIWASVYDMGMELAEREVFHIQKEEMGFLPLLEHVITSEEDQALTVAFATAK</sequence>
<dbReference type="OrthoDB" id="7356699at2"/>
<dbReference type="PANTHER" id="PTHR39966">
    <property type="entry name" value="BLL2471 PROTEIN-RELATED"/>
    <property type="match status" value="1"/>
</dbReference>
<dbReference type="Proteomes" id="UP000095347">
    <property type="component" value="Unassembled WGS sequence"/>
</dbReference>
<dbReference type="InterPro" id="IPR012312">
    <property type="entry name" value="Hemerythrin-like"/>
</dbReference>
<evidence type="ECO:0000259" key="1">
    <source>
        <dbReference type="Pfam" id="PF01814"/>
    </source>
</evidence>
<dbReference type="STRING" id="28181.BEN30_12345"/>
<protein>
    <recommendedName>
        <fullName evidence="1">Hemerythrin-like domain-containing protein</fullName>
    </recommendedName>
</protein>
<dbReference type="EMBL" id="MCGG01000036">
    <property type="protein sequence ID" value="OEJ66182.1"/>
    <property type="molecule type" value="Genomic_DNA"/>
</dbReference>
<dbReference type="AlphaFoldDB" id="A0A1E5Q668"/>
<evidence type="ECO:0000313" key="2">
    <source>
        <dbReference type="EMBL" id="OEJ66182.1"/>
    </source>
</evidence>
<evidence type="ECO:0000313" key="3">
    <source>
        <dbReference type="Proteomes" id="UP000095347"/>
    </source>
</evidence>
<name>A0A1E5Q668_9PROT</name>
<comment type="caution">
    <text evidence="2">The sequence shown here is derived from an EMBL/GenBank/DDBJ whole genome shotgun (WGS) entry which is preliminary data.</text>
</comment>
<proteinExistence type="predicted"/>
<dbReference type="Pfam" id="PF01814">
    <property type="entry name" value="Hemerythrin"/>
    <property type="match status" value="1"/>
</dbReference>
<dbReference type="PANTHER" id="PTHR39966:SF1">
    <property type="entry name" value="HEMERYTHRIN-LIKE DOMAIN-CONTAINING PROTEIN"/>
    <property type="match status" value="1"/>
</dbReference>
<organism evidence="2 3">
    <name type="scientific">Magnetovibrio blakemorei</name>
    <dbReference type="NCBI Taxonomy" id="28181"/>
    <lineage>
        <taxon>Bacteria</taxon>
        <taxon>Pseudomonadati</taxon>
        <taxon>Pseudomonadota</taxon>
        <taxon>Alphaproteobacteria</taxon>
        <taxon>Rhodospirillales</taxon>
        <taxon>Magnetovibrionaceae</taxon>
        <taxon>Magnetovibrio</taxon>
    </lineage>
</organism>